<evidence type="ECO:0000256" key="3">
    <source>
        <dbReference type="ARBA" id="ARBA00012438"/>
    </source>
</evidence>
<dbReference type="InterPro" id="IPR001610">
    <property type="entry name" value="PAC"/>
</dbReference>
<dbReference type="Pfam" id="PF07568">
    <property type="entry name" value="HisKA_2"/>
    <property type="match status" value="1"/>
</dbReference>
<keyword evidence="10 12" id="KW-0472">Membrane</keyword>
<reference evidence="16 17" key="1">
    <citation type="submission" date="2019-05" db="EMBL/GenBank/DDBJ databases">
        <authorList>
            <consortium name="Science for Life Laboratories"/>
        </authorList>
    </citation>
    <scope>NUCLEOTIDE SEQUENCE [LARGE SCALE GENOMIC DNA]</scope>
    <source>
        <strain evidence="16">Soil9</strain>
    </source>
</reference>
<dbReference type="InterPro" id="IPR011495">
    <property type="entry name" value="Sig_transdc_His_kin_sub2_dim/P"/>
</dbReference>
<keyword evidence="4" id="KW-1003">Cell membrane</keyword>
<keyword evidence="6" id="KW-0808">Transferase</keyword>
<dbReference type="SUPFAM" id="SSF55785">
    <property type="entry name" value="PYP-like sensor domain (PAS domain)"/>
    <property type="match status" value="6"/>
</dbReference>
<keyword evidence="5" id="KW-0597">Phosphoprotein</keyword>
<keyword evidence="17" id="KW-1185">Reference proteome</keyword>
<dbReference type="PROSITE" id="PS50112">
    <property type="entry name" value="PAS"/>
    <property type="match status" value="4"/>
</dbReference>
<keyword evidence="11" id="KW-0175">Coiled coil</keyword>
<feature type="domain" description="PAC" evidence="15">
    <location>
        <begin position="798"/>
        <end position="854"/>
    </location>
</feature>
<dbReference type="InterPro" id="IPR000014">
    <property type="entry name" value="PAS"/>
</dbReference>
<dbReference type="CDD" id="cd00130">
    <property type="entry name" value="PAS"/>
    <property type="match status" value="4"/>
</dbReference>
<dbReference type="EMBL" id="LR593886">
    <property type="protein sequence ID" value="VTR92980.1"/>
    <property type="molecule type" value="Genomic_DNA"/>
</dbReference>
<dbReference type="Pfam" id="PF05231">
    <property type="entry name" value="MASE1"/>
    <property type="match status" value="1"/>
</dbReference>
<dbReference type="InterPro" id="IPR052162">
    <property type="entry name" value="Sensor_kinase/Photoreceptor"/>
</dbReference>
<dbReference type="InterPro" id="IPR013655">
    <property type="entry name" value="PAS_fold_3"/>
</dbReference>
<dbReference type="SMART" id="SM00086">
    <property type="entry name" value="PAC"/>
    <property type="match status" value="5"/>
</dbReference>
<name>A0A6P2D0K0_9BACT</name>
<dbReference type="SUPFAM" id="SSF55874">
    <property type="entry name" value="ATPase domain of HSP90 chaperone/DNA topoisomerase II/histidine kinase"/>
    <property type="match status" value="1"/>
</dbReference>
<dbReference type="NCBIfam" id="TIGR00229">
    <property type="entry name" value="sensory_box"/>
    <property type="match status" value="5"/>
</dbReference>
<dbReference type="GO" id="GO:0006355">
    <property type="term" value="P:regulation of DNA-templated transcription"/>
    <property type="evidence" value="ECO:0007669"/>
    <property type="project" value="InterPro"/>
</dbReference>
<dbReference type="GO" id="GO:0005886">
    <property type="term" value="C:plasma membrane"/>
    <property type="evidence" value="ECO:0007669"/>
    <property type="project" value="UniProtKB-SubCell"/>
</dbReference>
<dbReference type="GO" id="GO:0004673">
    <property type="term" value="F:protein histidine kinase activity"/>
    <property type="evidence" value="ECO:0007669"/>
    <property type="project" value="UniProtKB-EC"/>
</dbReference>
<feature type="domain" description="PAC" evidence="15">
    <location>
        <begin position="1054"/>
        <end position="1106"/>
    </location>
</feature>
<dbReference type="Proteomes" id="UP000464178">
    <property type="component" value="Chromosome"/>
</dbReference>
<gene>
    <name evidence="16" type="ORF">SOIL9_47340</name>
</gene>
<evidence type="ECO:0000256" key="4">
    <source>
        <dbReference type="ARBA" id="ARBA00022475"/>
    </source>
</evidence>
<feature type="domain" description="PAS" evidence="14">
    <location>
        <begin position="312"/>
        <end position="350"/>
    </location>
</feature>
<sequence length="1311" mass="144108">MESQLSRWRPWAVVLGLALAYIVTARLGFTLGLPPDRKVTAIWPPSGIAFAALLIFGLRVWPGIWLGSFLANVWDAFDPAHSGTFVAHVGASAVIATGSTLQALAGAGLVRRFIGPGYPLDRVRNVFRFVAVVPVVCLIAATLGVTALCASGLVPWGAFGTLWWTWWLGDAVGVLVVAPVLLAWVRPLAPGAPRPTDAETVCLFALLLGACVLVFGGWRAGVSASPLAYLSLPLLVWAAVRFGSRGSALTVVVIAAFAIWGTVSGSGPFVRADVYESLLLLDIFLAVAVVTALVPCAVLQEREDVERALRASEAKLRQLTEAVPQIVWMSEPDGSLAYLNRQWHEYTGLTGIGPTDLARVVHPDDLKRLRDAGAEAHKLGTVFQHEFRMRPVHGGEYRWFLARSVPVVGPDGAPAGRIGTSTDIDDLKHAQSEMVRQQADLQLILDTVPALIFHKDRDHRLVRVNNELVRLVGLPREALQGRTDAGIGSPHAEQYRLDDEAIMTEAREVRGAIEPLYTITGTRWLQTSKLPYRDATGRVTGLIGFSVDVTEQKLAQDEVRRLNAELEQRVAERTAVAEARTAELQRAVEALREQKQLLQTVLDSLGEAVLVVDKNGRFLMQNRAFRQLHPEPTENLSPIERARVNGVYLADGSGPCPPDQLPIFRAMRGESCDNVELMTVSNAHPDGVPISVTGRPILGPSGVEGGVIAIRNVSETRAVASALRESEKRFRAIFDQTFQFIGLMAADGTLLEANRTALAAAGLSEAEVLGKPFWDTPWWTHDPVQRDRLQDAVARANRGETVRFVTTHRAASGELLWVDFSLKPFHNENGVVTLLIPEGRDITAIKRSADALEAADTLLRQFIKHAPAAIAMLDTEMRYVQASDRWLTDYHLTGQNVIGRSHYEVFPDIPERWKQAHRRVLAGAVEMCSEDPFPRADGGMEWLQWEARPWRKARGEIGGLVFYTQVITDRIRAADALRESEERFRSAFDSAPIGVALVSPDGRWLKVNQSVCALVGYSEAELLTIDFQTITHPDDLGADLALVEQVLRGELPSYQMEKRYFHKTGHVIDVLLSVSLVRDARGQPLYFISQIQDITERKRAEVRLLASVHEKEVMLKEIHHRVKNNLQIISTLLDLQSDGITDPAALAAFRESRGRVRSMALIHERLYRSENLASVEFGTYVRNLAEDLFRAYRADDEAIRLAVSVSVPPVPLDIAIPCGLLVNELISNCLKYAFADREGGMIAVSLAPEEPGTHLLTVADDGVGLPPGFDFRHTTSFGLQLVNTLVEQLGGDIALDGTSGTRFTIRFPARG</sequence>
<dbReference type="SMART" id="SM00091">
    <property type="entry name" value="PAS"/>
    <property type="match status" value="6"/>
</dbReference>
<comment type="catalytic activity">
    <reaction evidence="1">
        <text>ATP + protein L-histidine = ADP + protein N-phospho-L-histidine.</text>
        <dbReference type="EC" id="2.7.13.3"/>
    </reaction>
</comment>
<keyword evidence="8" id="KW-0418">Kinase</keyword>
<feature type="domain" description="PAS" evidence="14">
    <location>
        <begin position="980"/>
        <end position="1050"/>
    </location>
</feature>
<dbReference type="Pfam" id="PF02518">
    <property type="entry name" value="HATPase_c"/>
    <property type="match status" value="1"/>
</dbReference>
<evidence type="ECO:0000259" key="13">
    <source>
        <dbReference type="PROSITE" id="PS50109"/>
    </source>
</evidence>
<dbReference type="KEGG" id="gms:SOIL9_47340"/>
<comment type="subcellular location">
    <subcellularLocation>
        <location evidence="2">Cell membrane</location>
        <topology evidence="2">Multi-pass membrane protein</topology>
    </subcellularLocation>
</comment>
<evidence type="ECO:0000256" key="11">
    <source>
        <dbReference type="SAM" id="Coils"/>
    </source>
</evidence>
<evidence type="ECO:0000256" key="5">
    <source>
        <dbReference type="ARBA" id="ARBA00022553"/>
    </source>
</evidence>
<feature type="transmembrane region" description="Helical" evidence="12">
    <location>
        <begin position="166"/>
        <end position="189"/>
    </location>
</feature>
<keyword evidence="7 12" id="KW-0812">Transmembrane</keyword>
<keyword evidence="9 12" id="KW-1133">Transmembrane helix</keyword>
<evidence type="ECO:0000256" key="12">
    <source>
        <dbReference type="SAM" id="Phobius"/>
    </source>
</evidence>
<feature type="transmembrane region" description="Helical" evidence="12">
    <location>
        <begin position="126"/>
        <end position="154"/>
    </location>
</feature>
<dbReference type="PANTHER" id="PTHR43304">
    <property type="entry name" value="PHYTOCHROME-LIKE PROTEIN CPH1"/>
    <property type="match status" value="1"/>
</dbReference>
<evidence type="ECO:0000256" key="9">
    <source>
        <dbReference type="ARBA" id="ARBA00022989"/>
    </source>
</evidence>
<dbReference type="PANTHER" id="PTHR43304:SF1">
    <property type="entry name" value="PAC DOMAIN-CONTAINING PROTEIN"/>
    <property type="match status" value="1"/>
</dbReference>
<dbReference type="InterPro" id="IPR007895">
    <property type="entry name" value="MASE1"/>
</dbReference>
<evidence type="ECO:0000259" key="15">
    <source>
        <dbReference type="PROSITE" id="PS50113"/>
    </source>
</evidence>
<feature type="transmembrane region" description="Helical" evidence="12">
    <location>
        <begin position="85"/>
        <end position="105"/>
    </location>
</feature>
<feature type="domain" description="Histidine kinase" evidence="13">
    <location>
        <begin position="1221"/>
        <end position="1311"/>
    </location>
</feature>
<feature type="coiled-coil region" evidence="11">
    <location>
        <begin position="552"/>
        <end position="608"/>
    </location>
</feature>
<dbReference type="PROSITE" id="PS50109">
    <property type="entry name" value="HIS_KIN"/>
    <property type="match status" value="1"/>
</dbReference>
<evidence type="ECO:0000256" key="10">
    <source>
        <dbReference type="ARBA" id="ARBA00023136"/>
    </source>
</evidence>
<dbReference type="Gene3D" id="3.30.565.10">
    <property type="entry name" value="Histidine kinase-like ATPase, C-terminal domain"/>
    <property type="match status" value="1"/>
</dbReference>
<protein>
    <recommendedName>
        <fullName evidence="3">histidine kinase</fullName>
        <ecNumber evidence="3">2.7.13.3</ecNumber>
    </recommendedName>
</protein>
<dbReference type="Pfam" id="PF13188">
    <property type="entry name" value="PAS_8"/>
    <property type="match status" value="1"/>
</dbReference>
<organism evidence="16 17">
    <name type="scientific">Gemmata massiliana</name>
    <dbReference type="NCBI Taxonomy" id="1210884"/>
    <lineage>
        <taxon>Bacteria</taxon>
        <taxon>Pseudomonadati</taxon>
        <taxon>Planctomycetota</taxon>
        <taxon>Planctomycetia</taxon>
        <taxon>Gemmatales</taxon>
        <taxon>Gemmataceae</taxon>
        <taxon>Gemmata</taxon>
    </lineage>
</organism>
<feature type="transmembrane region" description="Helical" evidence="12">
    <location>
        <begin position="41"/>
        <end position="65"/>
    </location>
</feature>
<evidence type="ECO:0000313" key="17">
    <source>
        <dbReference type="Proteomes" id="UP000464178"/>
    </source>
</evidence>
<evidence type="ECO:0000256" key="7">
    <source>
        <dbReference type="ARBA" id="ARBA00022692"/>
    </source>
</evidence>
<dbReference type="InterPro" id="IPR036890">
    <property type="entry name" value="HATPase_C_sf"/>
</dbReference>
<dbReference type="InterPro" id="IPR000700">
    <property type="entry name" value="PAS-assoc_C"/>
</dbReference>
<feature type="transmembrane region" description="Helical" evidence="12">
    <location>
        <begin position="247"/>
        <end position="266"/>
    </location>
</feature>
<dbReference type="Pfam" id="PF08448">
    <property type="entry name" value="PAS_4"/>
    <property type="match status" value="3"/>
</dbReference>
<dbReference type="InterPro" id="IPR003594">
    <property type="entry name" value="HATPase_dom"/>
</dbReference>
<feature type="transmembrane region" description="Helical" evidence="12">
    <location>
        <begin position="278"/>
        <end position="299"/>
    </location>
</feature>
<feature type="transmembrane region" description="Helical" evidence="12">
    <location>
        <begin position="201"/>
        <end position="218"/>
    </location>
</feature>
<dbReference type="InterPro" id="IPR005467">
    <property type="entry name" value="His_kinase_dom"/>
</dbReference>
<evidence type="ECO:0000313" key="16">
    <source>
        <dbReference type="EMBL" id="VTR92980.1"/>
    </source>
</evidence>
<accession>A0A6P2D0K0</accession>
<dbReference type="InterPro" id="IPR013656">
    <property type="entry name" value="PAS_4"/>
</dbReference>
<feature type="domain" description="PAC" evidence="15">
    <location>
        <begin position="507"/>
        <end position="561"/>
    </location>
</feature>
<feature type="transmembrane region" description="Helical" evidence="12">
    <location>
        <begin position="12"/>
        <end position="29"/>
    </location>
</feature>
<dbReference type="Pfam" id="PF08447">
    <property type="entry name" value="PAS_3"/>
    <property type="match status" value="2"/>
</dbReference>
<feature type="domain" description="PAS" evidence="14">
    <location>
        <begin position="437"/>
        <end position="483"/>
    </location>
</feature>
<dbReference type="InterPro" id="IPR035965">
    <property type="entry name" value="PAS-like_dom_sf"/>
</dbReference>
<feature type="domain" description="PAC" evidence="15">
    <location>
        <begin position="383"/>
        <end position="436"/>
    </location>
</feature>
<proteinExistence type="predicted"/>
<feature type="domain" description="PAS" evidence="14">
    <location>
        <begin position="726"/>
        <end position="771"/>
    </location>
</feature>
<evidence type="ECO:0000256" key="1">
    <source>
        <dbReference type="ARBA" id="ARBA00000085"/>
    </source>
</evidence>
<evidence type="ECO:0000259" key="14">
    <source>
        <dbReference type="PROSITE" id="PS50112"/>
    </source>
</evidence>
<dbReference type="EC" id="2.7.13.3" evidence="3"/>
<evidence type="ECO:0000256" key="6">
    <source>
        <dbReference type="ARBA" id="ARBA00022679"/>
    </source>
</evidence>
<feature type="domain" description="PAC" evidence="15">
    <location>
        <begin position="927"/>
        <end position="979"/>
    </location>
</feature>
<dbReference type="PROSITE" id="PS50113">
    <property type="entry name" value="PAC"/>
    <property type="match status" value="5"/>
</dbReference>
<evidence type="ECO:0000256" key="2">
    <source>
        <dbReference type="ARBA" id="ARBA00004651"/>
    </source>
</evidence>
<dbReference type="Gene3D" id="3.30.450.20">
    <property type="entry name" value="PAS domain"/>
    <property type="match status" value="6"/>
</dbReference>
<evidence type="ECO:0000256" key="8">
    <source>
        <dbReference type="ARBA" id="ARBA00022777"/>
    </source>
</evidence>
<dbReference type="SMART" id="SM00387">
    <property type="entry name" value="HATPase_c"/>
    <property type="match status" value="1"/>
</dbReference>
<dbReference type="RefSeq" id="WP_162667772.1">
    <property type="nucleotide sequence ID" value="NZ_LR593886.1"/>
</dbReference>